<accession>A0A1I7WHN0</accession>
<dbReference type="Proteomes" id="UP000095283">
    <property type="component" value="Unplaced"/>
</dbReference>
<sequence>MNIKINVMLTTLNNLLISVVVVYVRLEDHQLFLVLLYLVLGNHLLNMWGSWELLRRGKFLVSAQVSVQCHGKFRRRQGADLLNLFAPRCQFLENKGRSLLPSKNHFPTYYILKLVLKPEEISKFKDYQYETLSELFSYRLSTPQKMKCDGSVPVRCQEVLSVSASSLLPNSSDGWLPVCIVSVTSEKVSIFMAFPEYTLIIGNITRNIFI</sequence>
<keyword evidence="1" id="KW-1133">Transmembrane helix</keyword>
<feature type="transmembrane region" description="Helical" evidence="1">
    <location>
        <begin position="7"/>
        <end position="24"/>
    </location>
</feature>
<evidence type="ECO:0000313" key="2">
    <source>
        <dbReference type="Proteomes" id="UP000095283"/>
    </source>
</evidence>
<reference evidence="3" key="1">
    <citation type="submission" date="2016-11" db="UniProtKB">
        <authorList>
            <consortium name="WormBaseParasite"/>
        </authorList>
    </citation>
    <scope>IDENTIFICATION</scope>
</reference>
<keyword evidence="1" id="KW-0812">Transmembrane</keyword>
<feature type="transmembrane region" description="Helical" evidence="1">
    <location>
        <begin position="30"/>
        <end position="48"/>
    </location>
</feature>
<keyword evidence="2" id="KW-1185">Reference proteome</keyword>
<organism evidence="2 3">
    <name type="scientific">Heterorhabditis bacteriophora</name>
    <name type="common">Entomopathogenic nematode worm</name>
    <dbReference type="NCBI Taxonomy" id="37862"/>
    <lineage>
        <taxon>Eukaryota</taxon>
        <taxon>Metazoa</taxon>
        <taxon>Ecdysozoa</taxon>
        <taxon>Nematoda</taxon>
        <taxon>Chromadorea</taxon>
        <taxon>Rhabditida</taxon>
        <taxon>Rhabditina</taxon>
        <taxon>Rhabditomorpha</taxon>
        <taxon>Strongyloidea</taxon>
        <taxon>Heterorhabditidae</taxon>
        <taxon>Heterorhabditis</taxon>
    </lineage>
</organism>
<keyword evidence="1" id="KW-0472">Membrane</keyword>
<evidence type="ECO:0000313" key="3">
    <source>
        <dbReference type="WBParaSite" id="Hba_04491"/>
    </source>
</evidence>
<evidence type="ECO:0000256" key="1">
    <source>
        <dbReference type="SAM" id="Phobius"/>
    </source>
</evidence>
<dbReference type="WBParaSite" id="Hba_04491">
    <property type="protein sequence ID" value="Hba_04491"/>
    <property type="gene ID" value="Hba_04491"/>
</dbReference>
<protein>
    <submittedName>
        <fullName evidence="3">FERM domain-containing protein</fullName>
    </submittedName>
</protein>
<proteinExistence type="predicted"/>
<dbReference type="AlphaFoldDB" id="A0A1I7WHN0"/>
<name>A0A1I7WHN0_HETBA</name>